<name>A0A4Y2BYB3_ARAVE</name>
<protein>
    <submittedName>
        <fullName evidence="2">Uncharacterized protein</fullName>
    </submittedName>
</protein>
<accession>A0A4Y2BYB3</accession>
<feature type="region of interest" description="Disordered" evidence="1">
    <location>
        <begin position="160"/>
        <end position="186"/>
    </location>
</feature>
<dbReference type="Proteomes" id="UP000499080">
    <property type="component" value="Unassembled WGS sequence"/>
</dbReference>
<organism evidence="2 4">
    <name type="scientific">Araneus ventricosus</name>
    <name type="common">Orbweaver spider</name>
    <name type="synonym">Epeira ventricosa</name>
    <dbReference type="NCBI Taxonomy" id="182803"/>
    <lineage>
        <taxon>Eukaryota</taxon>
        <taxon>Metazoa</taxon>
        <taxon>Ecdysozoa</taxon>
        <taxon>Arthropoda</taxon>
        <taxon>Chelicerata</taxon>
        <taxon>Arachnida</taxon>
        <taxon>Araneae</taxon>
        <taxon>Araneomorphae</taxon>
        <taxon>Entelegynae</taxon>
        <taxon>Araneoidea</taxon>
        <taxon>Araneidae</taxon>
        <taxon>Araneus</taxon>
    </lineage>
</organism>
<gene>
    <name evidence="3" type="ORF">AVEN_184554_1</name>
    <name evidence="2" type="ORF">AVEN_59623_1</name>
</gene>
<dbReference type="InterPro" id="IPR036397">
    <property type="entry name" value="RNaseH_sf"/>
</dbReference>
<dbReference type="GO" id="GO:0003676">
    <property type="term" value="F:nucleic acid binding"/>
    <property type="evidence" value="ECO:0007669"/>
    <property type="project" value="InterPro"/>
</dbReference>
<evidence type="ECO:0000313" key="4">
    <source>
        <dbReference type="Proteomes" id="UP000499080"/>
    </source>
</evidence>
<sequence>MPCAYTQHGVMGECQMGNKESWRRTLKLYPKRYCTLLIAILHIWREERTCYHASTPFKESGDGILVFGGITLTNRNDLNIFQAGSDTGTSFTVLFPQMCLIRAAMGPHFLFKYDNSACHYALTTAELSDSENIQHIDWTAKNPDLSPIEDIKDILGRELASGHHPPATTGATRGIGQQSFSISSSE</sequence>
<evidence type="ECO:0000313" key="2">
    <source>
        <dbReference type="EMBL" id="GBL97231.1"/>
    </source>
</evidence>
<dbReference type="AlphaFoldDB" id="A0A4Y2BYB3"/>
<dbReference type="OrthoDB" id="6435577at2759"/>
<comment type="caution">
    <text evidence="2">The sequence shown here is derived from an EMBL/GenBank/DDBJ whole genome shotgun (WGS) entry which is preliminary data.</text>
</comment>
<evidence type="ECO:0000313" key="3">
    <source>
        <dbReference type="EMBL" id="GBL97258.1"/>
    </source>
</evidence>
<reference evidence="2 4" key="1">
    <citation type="journal article" date="2019" name="Sci. Rep.">
        <title>Orb-weaving spider Araneus ventricosus genome elucidates the spidroin gene catalogue.</title>
        <authorList>
            <person name="Kono N."/>
            <person name="Nakamura H."/>
            <person name="Ohtoshi R."/>
            <person name="Moran D.A.P."/>
            <person name="Shinohara A."/>
            <person name="Yoshida Y."/>
            <person name="Fujiwara M."/>
            <person name="Mori M."/>
            <person name="Tomita M."/>
            <person name="Arakawa K."/>
        </authorList>
    </citation>
    <scope>NUCLEOTIDE SEQUENCE [LARGE SCALE GENOMIC DNA]</scope>
</reference>
<dbReference type="Gene3D" id="3.30.420.10">
    <property type="entry name" value="Ribonuclease H-like superfamily/Ribonuclease H"/>
    <property type="match status" value="1"/>
</dbReference>
<keyword evidence="4" id="KW-1185">Reference proteome</keyword>
<feature type="compositionally biased region" description="Low complexity" evidence="1">
    <location>
        <begin position="174"/>
        <end position="186"/>
    </location>
</feature>
<dbReference type="EMBL" id="BGPR01084889">
    <property type="protein sequence ID" value="GBL97258.1"/>
    <property type="molecule type" value="Genomic_DNA"/>
</dbReference>
<proteinExistence type="predicted"/>
<evidence type="ECO:0000256" key="1">
    <source>
        <dbReference type="SAM" id="MobiDB-lite"/>
    </source>
</evidence>
<dbReference type="EMBL" id="BGPR01084883">
    <property type="protein sequence ID" value="GBL97231.1"/>
    <property type="molecule type" value="Genomic_DNA"/>
</dbReference>